<dbReference type="OrthoDB" id="5574104at2"/>
<accession>A0A177NN78</accession>
<feature type="compositionally biased region" description="Basic residues" evidence="1">
    <location>
        <begin position="122"/>
        <end position="149"/>
    </location>
</feature>
<dbReference type="Proteomes" id="UP000077857">
    <property type="component" value="Unassembled WGS sequence"/>
</dbReference>
<reference evidence="3 4" key="1">
    <citation type="submission" date="2016-03" db="EMBL/GenBank/DDBJ databases">
        <authorList>
            <person name="Ploux O."/>
        </authorList>
    </citation>
    <scope>NUCLEOTIDE SEQUENCE [LARGE SCALE GENOMIC DNA]</scope>
    <source>
        <strain evidence="3 4">R-45378</strain>
    </source>
</reference>
<feature type="signal peptide" evidence="2">
    <location>
        <begin position="1"/>
        <end position="24"/>
    </location>
</feature>
<feature type="compositionally biased region" description="Low complexity" evidence="1">
    <location>
        <begin position="101"/>
        <end position="121"/>
    </location>
</feature>
<sequence length="149" mass="15577">MSGISFSHIAGLALVLAAALPAKAELLGSISDDTAPKPQPEPAPAGKNDGRRIVYRVICSAEDRDLPDCDRDAVDDTGEAENPKSLPTPDLPPDKDDMAEAAEPAKAVPAAARPSRAASTRANRHAPAKSAKKTKAASKKNASHKRPRK</sequence>
<dbReference type="EMBL" id="LUUJ01000048">
    <property type="protein sequence ID" value="OAI19528.1"/>
    <property type="molecule type" value="Genomic_DNA"/>
</dbReference>
<comment type="caution">
    <text evidence="3">The sequence shown here is derived from an EMBL/GenBank/DDBJ whole genome shotgun (WGS) entry which is preliminary data.</text>
</comment>
<evidence type="ECO:0000256" key="1">
    <source>
        <dbReference type="SAM" id="MobiDB-lite"/>
    </source>
</evidence>
<evidence type="ECO:0000313" key="4">
    <source>
        <dbReference type="Proteomes" id="UP000077857"/>
    </source>
</evidence>
<feature type="compositionally biased region" description="Basic and acidic residues" evidence="1">
    <location>
        <begin position="65"/>
        <end position="74"/>
    </location>
</feature>
<evidence type="ECO:0008006" key="5">
    <source>
        <dbReference type="Google" id="ProtNLM"/>
    </source>
</evidence>
<gene>
    <name evidence="3" type="ORF">A1507_07010</name>
</gene>
<keyword evidence="2" id="KW-0732">Signal</keyword>
<protein>
    <recommendedName>
        <fullName evidence="5">Cell envelope biogenesis protein TolA</fullName>
    </recommendedName>
</protein>
<name>A0A177NN78_9GAMM</name>
<proteinExistence type="predicted"/>
<dbReference type="AlphaFoldDB" id="A0A177NN78"/>
<organism evidence="3 4">
    <name type="scientific">Methylomonas koyamae</name>
    <dbReference type="NCBI Taxonomy" id="702114"/>
    <lineage>
        <taxon>Bacteria</taxon>
        <taxon>Pseudomonadati</taxon>
        <taxon>Pseudomonadota</taxon>
        <taxon>Gammaproteobacteria</taxon>
        <taxon>Methylococcales</taxon>
        <taxon>Methylococcaceae</taxon>
        <taxon>Methylomonas</taxon>
    </lineage>
</organism>
<feature type="chain" id="PRO_5008069340" description="Cell envelope biogenesis protein TolA" evidence="2">
    <location>
        <begin position="25"/>
        <end position="149"/>
    </location>
</feature>
<feature type="region of interest" description="Disordered" evidence="1">
    <location>
        <begin position="30"/>
        <end position="52"/>
    </location>
</feature>
<feature type="region of interest" description="Disordered" evidence="1">
    <location>
        <begin position="65"/>
        <end position="149"/>
    </location>
</feature>
<evidence type="ECO:0000256" key="2">
    <source>
        <dbReference type="SAM" id="SignalP"/>
    </source>
</evidence>
<dbReference type="RefSeq" id="WP_064039498.1">
    <property type="nucleotide sequence ID" value="NZ_LUUJ01000048.1"/>
</dbReference>
<evidence type="ECO:0000313" key="3">
    <source>
        <dbReference type="EMBL" id="OAI19528.1"/>
    </source>
</evidence>